<comment type="caution">
    <text evidence="2">The sequence shown here is derived from an EMBL/GenBank/DDBJ whole genome shotgun (WGS) entry which is preliminary data.</text>
</comment>
<keyword evidence="3" id="KW-1185">Reference proteome</keyword>
<dbReference type="EMBL" id="BSYI01000001">
    <property type="protein sequence ID" value="GMG80807.1"/>
    <property type="molecule type" value="Genomic_DNA"/>
</dbReference>
<dbReference type="InterPro" id="IPR007833">
    <property type="entry name" value="Capsule_polysaccharide_synth"/>
</dbReference>
<gene>
    <name evidence="2" type="ORF">LNKW23_00190</name>
</gene>
<accession>A0ABQ6LBL9</accession>
<evidence type="ECO:0000313" key="2">
    <source>
        <dbReference type="EMBL" id="GMG80807.1"/>
    </source>
</evidence>
<evidence type="ECO:0000313" key="3">
    <source>
        <dbReference type="Proteomes" id="UP001239909"/>
    </source>
</evidence>
<dbReference type="CDD" id="cd16441">
    <property type="entry name" value="beta_Kdo_transferase_KpsS"/>
    <property type="match status" value="1"/>
</dbReference>
<dbReference type="RefSeq" id="WP_285669435.1">
    <property type="nucleotide sequence ID" value="NZ_BSYI01000001.1"/>
</dbReference>
<sequence>MRPSPPRTVLMLQGPPCRFWRELGDGLRAEGFRVLHVGFCLADLALWRRRGQRLWRGRLADWPAHLSALIAAEGVTDILYYADRLPYHAAAIEVARAAGIRAWAIENGYLRPDWLTMEPEAMGALSRFPRDPAEIRRLAGDAAVPEATPRYRHGFAREAVSEVVFHLAMVLGRPIFPNYMADKHYPPLLDYLSWLRKWSLGGAAVRAAARAEAACRRRDWPFVLLAMQLQSDYQIRASSPYGCLSEMLEDAIASFAAHAPARLRLVVKLHPMDNGWENWPARIARLARAHGVADRVLAIDGGSLDLFLERAEGVLTVNSTVGIHALRRGRPVLALGDAVYDMPGLTHQGGLGRFWARPEAPEPELRDAFLAALADRIQLRGSFYDPAGRAAAVAEIARRLGKPERHWLLCRPVEALGLAAQARPGGTADAATEPGDLGPAGSPALALRQQRQMA</sequence>
<protein>
    <submittedName>
        <fullName evidence="2">Capsule biosynthesis protein</fullName>
    </submittedName>
</protein>
<dbReference type="Proteomes" id="UP001239909">
    <property type="component" value="Unassembled WGS sequence"/>
</dbReference>
<evidence type="ECO:0000256" key="1">
    <source>
        <dbReference type="SAM" id="MobiDB-lite"/>
    </source>
</evidence>
<organism evidence="2 3">
    <name type="scientific">Paralimibaculum aggregatum</name>
    <dbReference type="NCBI Taxonomy" id="3036245"/>
    <lineage>
        <taxon>Bacteria</taxon>
        <taxon>Pseudomonadati</taxon>
        <taxon>Pseudomonadota</taxon>
        <taxon>Alphaproteobacteria</taxon>
        <taxon>Rhodobacterales</taxon>
        <taxon>Paracoccaceae</taxon>
        <taxon>Paralimibaculum</taxon>
    </lineage>
</organism>
<dbReference type="Pfam" id="PF05159">
    <property type="entry name" value="Capsule_synth"/>
    <property type="match status" value="1"/>
</dbReference>
<name>A0ABQ6LBL9_9RHOB</name>
<feature type="region of interest" description="Disordered" evidence="1">
    <location>
        <begin position="424"/>
        <end position="454"/>
    </location>
</feature>
<reference evidence="2 3" key="1">
    <citation type="submission" date="2023-04" db="EMBL/GenBank/DDBJ databases">
        <title>Marinoamorphus aggregata gen. nov., sp. Nov., isolate from tissue of brittle star Ophioplocus japonicus.</title>
        <authorList>
            <person name="Kawano K."/>
            <person name="Sawayama S."/>
            <person name="Nakagawa S."/>
        </authorList>
    </citation>
    <scope>NUCLEOTIDE SEQUENCE [LARGE SCALE GENOMIC DNA]</scope>
    <source>
        <strain evidence="2 3">NKW23</strain>
    </source>
</reference>
<proteinExistence type="predicted"/>